<dbReference type="AlphaFoldDB" id="A0A0F9R3K3"/>
<dbReference type="EMBL" id="LAZR01001172">
    <property type="protein sequence ID" value="KKN49349.1"/>
    <property type="molecule type" value="Genomic_DNA"/>
</dbReference>
<organism evidence="1">
    <name type="scientific">marine sediment metagenome</name>
    <dbReference type="NCBI Taxonomy" id="412755"/>
    <lineage>
        <taxon>unclassified sequences</taxon>
        <taxon>metagenomes</taxon>
        <taxon>ecological metagenomes</taxon>
    </lineage>
</organism>
<protein>
    <recommendedName>
        <fullName evidence="2">Nucleotide-diphospho-sugar transferase domain-containing protein</fullName>
    </recommendedName>
</protein>
<evidence type="ECO:0008006" key="2">
    <source>
        <dbReference type="Google" id="ProtNLM"/>
    </source>
</evidence>
<accession>A0A0F9R3K3</accession>
<comment type="caution">
    <text evidence="1">The sequence shown here is derived from an EMBL/GenBank/DDBJ whole genome shotgun (WGS) entry which is preliminary data.</text>
</comment>
<sequence length="213" mass="24409">MATTIIYYSDGSVEKSIGKLVKKYILKSGKPIISVTQQPLDFGTNICVGDIGRSYKSIQSQVLVGALCAKTKYIALAEHDTLYPEGYFDWIPPKDDVFYYNKNRVFIVAKKGPQYGMYILYEDAHPNADQLICNRKLFIDATIQRIELLDSGKKLPTGWGEPGFNWNGESFEWRRNKIASVDIFHNDNFTVRHGCFKDTAWTIDGWNRFKDIK</sequence>
<gene>
    <name evidence="1" type="ORF">LCGC14_0643800</name>
</gene>
<evidence type="ECO:0000313" key="1">
    <source>
        <dbReference type="EMBL" id="KKN49349.1"/>
    </source>
</evidence>
<reference evidence="1" key="1">
    <citation type="journal article" date="2015" name="Nature">
        <title>Complex archaea that bridge the gap between prokaryotes and eukaryotes.</title>
        <authorList>
            <person name="Spang A."/>
            <person name="Saw J.H."/>
            <person name="Jorgensen S.L."/>
            <person name="Zaremba-Niedzwiedzka K."/>
            <person name="Martijn J."/>
            <person name="Lind A.E."/>
            <person name="van Eijk R."/>
            <person name="Schleper C."/>
            <person name="Guy L."/>
            <person name="Ettema T.J."/>
        </authorList>
    </citation>
    <scope>NUCLEOTIDE SEQUENCE</scope>
</reference>
<name>A0A0F9R3K3_9ZZZZ</name>
<proteinExistence type="predicted"/>